<evidence type="ECO:0000256" key="3">
    <source>
        <dbReference type="ARBA" id="ARBA00023015"/>
    </source>
</evidence>
<name>A0A927EZL2_9ACTN</name>
<evidence type="ECO:0000256" key="7">
    <source>
        <dbReference type="PROSITE-ProRule" id="PRU01091"/>
    </source>
</evidence>
<feature type="domain" description="OmpR/PhoB-type" evidence="9">
    <location>
        <begin position="120"/>
        <end position="219"/>
    </location>
</feature>
<dbReference type="SMART" id="SM00862">
    <property type="entry name" value="Trans_reg_C"/>
    <property type="match status" value="1"/>
</dbReference>
<accession>A0A927EZL2</accession>
<dbReference type="Gene3D" id="3.40.50.2300">
    <property type="match status" value="1"/>
</dbReference>
<evidence type="ECO:0000256" key="5">
    <source>
        <dbReference type="ARBA" id="ARBA00023163"/>
    </source>
</evidence>
<dbReference type="InterPro" id="IPR039420">
    <property type="entry name" value="WalR-like"/>
</dbReference>
<dbReference type="PANTHER" id="PTHR48111:SF1">
    <property type="entry name" value="TWO-COMPONENT RESPONSE REGULATOR ORR33"/>
    <property type="match status" value="1"/>
</dbReference>
<dbReference type="Gene3D" id="1.10.10.10">
    <property type="entry name" value="Winged helix-like DNA-binding domain superfamily/Winged helix DNA-binding domain"/>
    <property type="match status" value="1"/>
</dbReference>
<keyword evidence="1" id="KW-0597">Phosphoprotein</keyword>
<keyword evidence="5" id="KW-0804">Transcription</keyword>
<keyword evidence="4 7" id="KW-0238">DNA-binding</keyword>
<dbReference type="CDD" id="cd00156">
    <property type="entry name" value="REC"/>
    <property type="match status" value="1"/>
</dbReference>
<proteinExistence type="predicted"/>
<evidence type="ECO:0000259" key="8">
    <source>
        <dbReference type="PROSITE" id="PS50110"/>
    </source>
</evidence>
<comment type="caution">
    <text evidence="10">The sequence shown here is derived from an EMBL/GenBank/DDBJ whole genome shotgun (WGS) entry which is preliminary data.</text>
</comment>
<protein>
    <submittedName>
        <fullName evidence="10">Response regulator transcription factor</fullName>
    </submittedName>
</protein>
<feature type="DNA-binding region" description="OmpR/PhoB-type" evidence="7">
    <location>
        <begin position="120"/>
        <end position="219"/>
    </location>
</feature>
<dbReference type="InterPro" id="IPR011006">
    <property type="entry name" value="CheY-like_superfamily"/>
</dbReference>
<dbReference type="CDD" id="cd00383">
    <property type="entry name" value="trans_reg_C"/>
    <property type="match status" value="1"/>
</dbReference>
<dbReference type="SUPFAM" id="SSF52172">
    <property type="entry name" value="CheY-like"/>
    <property type="match status" value="1"/>
</dbReference>
<gene>
    <name evidence="10" type="ORF">IF129_13835</name>
</gene>
<keyword evidence="3" id="KW-0805">Transcription regulation</keyword>
<comment type="caution">
    <text evidence="6">Lacks conserved residue(s) required for the propagation of feature annotation.</text>
</comment>
<dbReference type="GO" id="GO:0005829">
    <property type="term" value="C:cytosol"/>
    <property type="evidence" value="ECO:0007669"/>
    <property type="project" value="TreeGrafter"/>
</dbReference>
<evidence type="ECO:0000259" key="9">
    <source>
        <dbReference type="PROSITE" id="PS51755"/>
    </source>
</evidence>
<evidence type="ECO:0000313" key="11">
    <source>
        <dbReference type="Proteomes" id="UP000632289"/>
    </source>
</evidence>
<dbReference type="InterPro" id="IPR001789">
    <property type="entry name" value="Sig_transdc_resp-reg_receiver"/>
</dbReference>
<keyword evidence="11" id="KW-1185">Reference proteome</keyword>
<feature type="domain" description="Response regulatory" evidence="8">
    <location>
        <begin position="1"/>
        <end position="113"/>
    </location>
</feature>
<dbReference type="Proteomes" id="UP000632289">
    <property type="component" value="Unassembled WGS sequence"/>
</dbReference>
<dbReference type="GO" id="GO:0006355">
    <property type="term" value="P:regulation of DNA-templated transcription"/>
    <property type="evidence" value="ECO:0007669"/>
    <property type="project" value="InterPro"/>
</dbReference>
<dbReference type="Pfam" id="PF00486">
    <property type="entry name" value="Trans_reg_C"/>
    <property type="match status" value="1"/>
</dbReference>
<dbReference type="InterPro" id="IPR036388">
    <property type="entry name" value="WH-like_DNA-bd_sf"/>
</dbReference>
<evidence type="ECO:0000256" key="2">
    <source>
        <dbReference type="ARBA" id="ARBA00023012"/>
    </source>
</evidence>
<evidence type="ECO:0000256" key="1">
    <source>
        <dbReference type="ARBA" id="ARBA00022553"/>
    </source>
</evidence>
<dbReference type="AlphaFoldDB" id="A0A927EZL2"/>
<dbReference type="GO" id="GO:0000156">
    <property type="term" value="F:phosphorelay response regulator activity"/>
    <property type="evidence" value="ECO:0007669"/>
    <property type="project" value="TreeGrafter"/>
</dbReference>
<evidence type="ECO:0000313" key="10">
    <source>
        <dbReference type="EMBL" id="MBD3932628.1"/>
    </source>
</evidence>
<dbReference type="PROSITE" id="PS50110">
    <property type="entry name" value="RESPONSE_REGULATORY"/>
    <property type="match status" value="1"/>
</dbReference>
<dbReference type="GO" id="GO:0032993">
    <property type="term" value="C:protein-DNA complex"/>
    <property type="evidence" value="ECO:0007669"/>
    <property type="project" value="TreeGrafter"/>
</dbReference>
<dbReference type="PANTHER" id="PTHR48111">
    <property type="entry name" value="REGULATOR OF RPOS"/>
    <property type="match status" value="1"/>
</dbReference>
<sequence>MLLADADERIRQGLTAHLARYRVSVVHCADGASALLETGLRQPDVLLVSARLPLLDGTDVLRVIRRRAATPVVLGVGPEDTGLVASALADGASACVARPYRPREVARLLSLADVGDRGWAHPLSCGPITLDPSTYEVHVHGRPTAQLPLREFQLLHLLMRNPRKVITRARIRNEVWGDEAQRSNTITVHVRRLRERLGDDPHHPELIQTVRGVGYRLVPPPDATRRRPPGAQG</sequence>
<reference evidence="10" key="1">
    <citation type="submission" date="2020-09" db="EMBL/GenBank/DDBJ databases">
        <title>Secondary metabolite and genome analysis of marine Streptomyces chumphonensis KK1-2T.</title>
        <authorList>
            <person name="Phongsopitanun W."/>
            <person name="Kanchanasin P."/>
            <person name="Pittayakhajonwut P."/>
            <person name="Suwanborirux K."/>
            <person name="Tanasupawat S."/>
        </authorList>
    </citation>
    <scope>NUCLEOTIDE SEQUENCE</scope>
    <source>
        <strain evidence="10">KK1-2</strain>
    </source>
</reference>
<keyword evidence="2" id="KW-0902">Two-component regulatory system</keyword>
<evidence type="ECO:0000256" key="6">
    <source>
        <dbReference type="PROSITE-ProRule" id="PRU00169"/>
    </source>
</evidence>
<dbReference type="SUPFAM" id="SSF46894">
    <property type="entry name" value="C-terminal effector domain of the bipartite response regulators"/>
    <property type="match status" value="1"/>
</dbReference>
<dbReference type="InterPro" id="IPR001867">
    <property type="entry name" value="OmpR/PhoB-type_DNA-bd"/>
</dbReference>
<dbReference type="Pfam" id="PF00072">
    <property type="entry name" value="Response_reg"/>
    <property type="match status" value="1"/>
</dbReference>
<dbReference type="EMBL" id="JACXYU010000006">
    <property type="protein sequence ID" value="MBD3932628.1"/>
    <property type="molecule type" value="Genomic_DNA"/>
</dbReference>
<dbReference type="SMART" id="SM00448">
    <property type="entry name" value="REC"/>
    <property type="match status" value="1"/>
</dbReference>
<evidence type="ECO:0000256" key="4">
    <source>
        <dbReference type="ARBA" id="ARBA00023125"/>
    </source>
</evidence>
<dbReference type="GO" id="GO:0000976">
    <property type="term" value="F:transcription cis-regulatory region binding"/>
    <property type="evidence" value="ECO:0007669"/>
    <property type="project" value="TreeGrafter"/>
</dbReference>
<dbReference type="InterPro" id="IPR016032">
    <property type="entry name" value="Sig_transdc_resp-reg_C-effctor"/>
</dbReference>
<organism evidence="10 11">
    <name type="scientific">Streptomyces chumphonensis</name>
    <dbReference type="NCBI Taxonomy" id="1214925"/>
    <lineage>
        <taxon>Bacteria</taxon>
        <taxon>Bacillati</taxon>
        <taxon>Actinomycetota</taxon>
        <taxon>Actinomycetes</taxon>
        <taxon>Kitasatosporales</taxon>
        <taxon>Streptomycetaceae</taxon>
        <taxon>Streptomyces</taxon>
    </lineage>
</organism>
<dbReference type="PROSITE" id="PS51755">
    <property type="entry name" value="OMPR_PHOB"/>
    <property type="match status" value="1"/>
</dbReference>